<dbReference type="Gramene" id="TraesCS4B03G0434100.1">
    <property type="protein sequence ID" value="TraesCS4B03G0434100.1.CDS"/>
    <property type="gene ID" value="TraesCS4B03G0434100"/>
</dbReference>
<gene>
    <name evidence="2" type="primary">LOC123092081</name>
</gene>
<dbReference type="OrthoDB" id="670961at2759"/>
<dbReference type="Gramene" id="TraesCLE_scaffold_008850_01G000100.1">
    <property type="protein sequence ID" value="TraesCLE_scaffold_008850_01G000100.1"/>
    <property type="gene ID" value="TraesCLE_scaffold_008850_01G000100"/>
</dbReference>
<name>A0A3B6IT02_WHEAT</name>
<dbReference type="RefSeq" id="XP_044369697.1">
    <property type="nucleotide sequence ID" value="XM_044513762.1"/>
</dbReference>
<feature type="region of interest" description="Disordered" evidence="1">
    <location>
        <begin position="114"/>
        <end position="137"/>
    </location>
</feature>
<feature type="region of interest" description="Disordered" evidence="1">
    <location>
        <begin position="69"/>
        <end position="95"/>
    </location>
</feature>
<dbReference type="Gramene" id="TraesLDM4B03G02301090.1">
    <property type="protein sequence ID" value="TraesLDM4B03G02301090.1"/>
    <property type="gene ID" value="TraesLDM4B03G02301090"/>
</dbReference>
<dbReference type="GeneID" id="123092081"/>
<dbReference type="Gramene" id="TraesNOR4B03G02323500.1">
    <property type="protein sequence ID" value="TraesNOR4B03G02323500.1"/>
    <property type="gene ID" value="TraesNOR4B03G02323500"/>
</dbReference>
<organism evidence="2">
    <name type="scientific">Triticum aestivum</name>
    <name type="common">Wheat</name>
    <dbReference type="NCBI Taxonomy" id="4565"/>
    <lineage>
        <taxon>Eukaryota</taxon>
        <taxon>Viridiplantae</taxon>
        <taxon>Streptophyta</taxon>
        <taxon>Embryophyta</taxon>
        <taxon>Tracheophyta</taxon>
        <taxon>Spermatophyta</taxon>
        <taxon>Magnoliopsida</taxon>
        <taxon>Liliopsida</taxon>
        <taxon>Poales</taxon>
        <taxon>Poaceae</taxon>
        <taxon>BOP clade</taxon>
        <taxon>Pooideae</taxon>
        <taxon>Triticodae</taxon>
        <taxon>Triticeae</taxon>
        <taxon>Triticinae</taxon>
        <taxon>Triticum</taxon>
    </lineage>
</organism>
<dbReference type="KEGG" id="taes:123092081"/>
<reference evidence="2" key="1">
    <citation type="submission" date="2018-08" db="EMBL/GenBank/DDBJ databases">
        <authorList>
            <person name="Rossello M."/>
        </authorList>
    </citation>
    <scope>NUCLEOTIDE SEQUENCE [LARGE SCALE GENOMIC DNA]</scope>
    <source>
        <strain evidence="2">cv. Chinese Spring</strain>
    </source>
</reference>
<evidence type="ECO:0000313" key="2">
    <source>
        <dbReference type="EnsemblPlants" id="TraesCS4B02G161100.1"/>
    </source>
</evidence>
<sequence length="362" mass="38572">MLLLPVKQKANRKRSCSSSTSVPPFRGSFSLPSSAEAEPPQRRERAPNDRVGSARYARRITAMNPRHLCVGATPGSGGSGGQSVDASARRRRRMSAPLTGTRLMLAFNAAAGDGYGGRSSSSSSSSSGGLDLSLDEPHPLYSQHRVYPEFSPMSNMGRLLFHGSPLGSPTTDDDVLVMDGYLVADGFSPGPKRYASFTDLRLVHTNSRGSGGSGHHGSSLQFSYGKESCVARAMNPRHSEVELQRGRPVQSAGPNMQASPRTYHPSLQAAGVATISMRPPAAPYLTPPRAATTTTATATPARAQAGFSWTPKQPELRPPSVQRATFAWPPTEEENASISQCLYGPRGAPQRRLPVFVSICPA</sequence>
<feature type="compositionally biased region" description="Low complexity" evidence="1">
    <location>
        <begin position="118"/>
        <end position="132"/>
    </location>
</feature>
<keyword evidence="3" id="KW-1185">Reference proteome</keyword>
<dbReference type="EnsemblPlants" id="TraesCS4B02G161100.1">
    <property type="protein sequence ID" value="TraesCS4B02G161100.1"/>
    <property type="gene ID" value="TraesCS4B02G161100"/>
</dbReference>
<dbReference type="Proteomes" id="UP000019116">
    <property type="component" value="Chromosome 4B"/>
</dbReference>
<protein>
    <submittedName>
        <fullName evidence="2">Uncharacterized protein</fullName>
    </submittedName>
</protein>
<feature type="region of interest" description="Disordered" evidence="1">
    <location>
        <begin position="1"/>
        <end position="53"/>
    </location>
</feature>
<dbReference type="Gramene" id="TraesARI4B03G02337830.1">
    <property type="protein sequence ID" value="TraesARI4B03G02337830.1"/>
    <property type="gene ID" value="TraesARI4B03G02337830"/>
</dbReference>
<dbReference type="Gramene" id="TraesCS4B02G161100.1">
    <property type="protein sequence ID" value="TraesCS4B02G161100.1"/>
    <property type="gene ID" value="TraesCS4B02G161100"/>
</dbReference>
<evidence type="ECO:0000313" key="3">
    <source>
        <dbReference type="Proteomes" id="UP000019116"/>
    </source>
</evidence>
<accession>A0A3B6IT02</accession>
<dbReference type="Gramene" id="TraesCAD_scaffold_003434_01G000100.1">
    <property type="protein sequence ID" value="TraesCAD_scaffold_003434_01G000100.1"/>
    <property type="gene ID" value="TraesCAD_scaffold_003434_01G000100"/>
</dbReference>
<reference evidence="2" key="2">
    <citation type="submission" date="2018-10" db="UniProtKB">
        <authorList>
            <consortium name="EnsemblPlants"/>
        </authorList>
    </citation>
    <scope>IDENTIFICATION</scope>
</reference>
<dbReference type="Gramene" id="TraesRN4B0100419600.1">
    <property type="protein sequence ID" value="TraesRN4B0100419600.1"/>
    <property type="gene ID" value="TraesRN4B0100419600"/>
</dbReference>
<dbReference type="AlphaFoldDB" id="A0A3B6IT02"/>
<dbReference type="Gramene" id="TraesROB_scaffold_002726_01G000100.1">
    <property type="protein sequence ID" value="TraesROB_scaffold_002726_01G000100.1"/>
    <property type="gene ID" value="TraesROB_scaffold_002726_01G000100"/>
</dbReference>
<evidence type="ECO:0000256" key="1">
    <source>
        <dbReference type="SAM" id="MobiDB-lite"/>
    </source>
</evidence>
<dbReference type="Gramene" id="TraesWEE_scaffold_014673_01G000100.1">
    <property type="protein sequence ID" value="TraesWEE_scaffold_014673_01G000100.1"/>
    <property type="gene ID" value="TraesWEE_scaffold_014673_01G000100"/>
</dbReference>
<dbReference type="STRING" id="4565.A0A3B6IT02"/>
<feature type="region of interest" description="Disordered" evidence="1">
    <location>
        <begin position="239"/>
        <end position="260"/>
    </location>
</feature>
<proteinExistence type="predicted"/>
<feature type="compositionally biased region" description="Basic and acidic residues" evidence="1">
    <location>
        <begin position="39"/>
        <end position="48"/>
    </location>
</feature>